<evidence type="ECO:0000313" key="2">
    <source>
        <dbReference type="EMBL" id="EFU77248.1"/>
    </source>
</evidence>
<protein>
    <submittedName>
        <fullName evidence="2">Uncharacterized protein</fullName>
    </submittedName>
</protein>
<proteinExistence type="predicted"/>
<comment type="caution">
    <text evidence="2">The sequence shown here is derived from an EMBL/GenBank/DDBJ whole genome shotgun (WGS) entry which is preliminary data.</text>
</comment>
<feature type="transmembrane region" description="Helical" evidence="1">
    <location>
        <begin position="12"/>
        <end position="36"/>
    </location>
</feature>
<reference evidence="2 3" key="1">
    <citation type="submission" date="2010-12" db="EMBL/GenBank/DDBJ databases">
        <authorList>
            <person name="Muzny D."/>
            <person name="Qin X."/>
            <person name="Deng J."/>
            <person name="Jiang H."/>
            <person name="Liu Y."/>
            <person name="Qu J."/>
            <person name="Song X.-Z."/>
            <person name="Zhang L."/>
            <person name="Thornton R."/>
            <person name="Coyle M."/>
            <person name="Francisco L."/>
            <person name="Jackson L."/>
            <person name="Javaid M."/>
            <person name="Korchina V."/>
            <person name="Kovar C."/>
            <person name="Mata R."/>
            <person name="Mathew T."/>
            <person name="Ngo R."/>
            <person name="Nguyen L."/>
            <person name="Nguyen N."/>
            <person name="Okwuonu G."/>
            <person name="Ongeri F."/>
            <person name="Pham C."/>
            <person name="Simmons D."/>
            <person name="Wilczek-Boney K."/>
            <person name="Hale W."/>
            <person name="Jakkamsetti A."/>
            <person name="Pham P."/>
            <person name="Ruth R."/>
            <person name="San Lucas F."/>
            <person name="Warren J."/>
            <person name="Zhang J."/>
            <person name="Zhao Z."/>
            <person name="Zhou C."/>
            <person name="Zhu D."/>
            <person name="Lee S."/>
            <person name="Bess C."/>
            <person name="Blankenburg K."/>
            <person name="Forbes L."/>
            <person name="Fu Q."/>
            <person name="Gubbala S."/>
            <person name="Hirani K."/>
            <person name="Jayaseelan J.C."/>
            <person name="Lara F."/>
            <person name="Munidasa M."/>
            <person name="Palculict T."/>
            <person name="Patil S."/>
            <person name="Pu L.-L."/>
            <person name="Saada N."/>
            <person name="Tang L."/>
            <person name="Weissenberger G."/>
            <person name="Zhu Y."/>
            <person name="Hemphill L."/>
            <person name="Shang Y."/>
            <person name="Youmans B."/>
            <person name="Ayvaz T."/>
            <person name="Ross M."/>
            <person name="Santibanez J."/>
            <person name="Aqrawi P."/>
            <person name="Gross S."/>
            <person name="Joshi V."/>
            <person name="Fowler G."/>
            <person name="Nazareth L."/>
            <person name="Reid J."/>
            <person name="Worley K."/>
            <person name="Petrosino J."/>
            <person name="Highlander S."/>
            <person name="Gibbs R."/>
        </authorList>
    </citation>
    <scope>NUCLEOTIDE SEQUENCE [LARGE SCALE GENOMIC DNA]</scope>
    <source>
        <strain evidence="2 3">DSM 3986</strain>
    </source>
</reference>
<keyword evidence="1" id="KW-0812">Transmembrane</keyword>
<keyword evidence="1" id="KW-1133">Transmembrane helix</keyword>
<dbReference type="EMBL" id="AEPW01000033">
    <property type="protein sequence ID" value="EFU77248.1"/>
    <property type="molecule type" value="Genomic_DNA"/>
</dbReference>
<feature type="transmembrane region" description="Helical" evidence="1">
    <location>
        <begin position="56"/>
        <end position="75"/>
    </location>
</feature>
<organism evidence="2 3">
    <name type="scientific">Lachnoanaerobaculum saburreum DSM 3986</name>
    <dbReference type="NCBI Taxonomy" id="887325"/>
    <lineage>
        <taxon>Bacteria</taxon>
        <taxon>Bacillati</taxon>
        <taxon>Bacillota</taxon>
        <taxon>Clostridia</taxon>
        <taxon>Lachnospirales</taxon>
        <taxon>Lachnospiraceae</taxon>
        <taxon>Lachnoanaerobaculum</taxon>
    </lineage>
</organism>
<sequence length="174" mass="20240">MEGGKMKSKHDVIIIRPGLVYLFFSFMIIGVGVTFFWGLGKALPSDNPEMDKMARWILLLVFLTVGLVSGLCVLLTKIKIDNEKIEITRFPLKRKEYFWFDITTAKIINEALAYPCVIYTVEKRIAKVPRAYIGYEKLLNELSKRKIIEEDDLYLEARGILAFDKLKLRDLFRR</sequence>
<accession>E6LLM6</accession>
<dbReference type="eggNOG" id="ENOG5033PT9">
    <property type="taxonomic scope" value="Bacteria"/>
</dbReference>
<gene>
    <name evidence="2" type="ORF">HMPREF0381_0861</name>
</gene>
<dbReference type="AlphaFoldDB" id="E6LLM6"/>
<keyword evidence="1" id="KW-0472">Membrane</keyword>
<dbReference type="HOGENOM" id="CLU_137903_0_0_9"/>
<name>E6LLM6_9FIRM</name>
<evidence type="ECO:0000313" key="3">
    <source>
        <dbReference type="Proteomes" id="UP000003434"/>
    </source>
</evidence>
<evidence type="ECO:0000256" key="1">
    <source>
        <dbReference type="SAM" id="Phobius"/>
    </source>
</evidence>
<dbReference type="Proteomes" id="UP000003434">
    <property type="component" value="Unassembled WGS sequence"/>
</dbReference>